<dbReference type="Proteomes" id="UP000637695">
    <property type="component" value="Unassembled WGS sequence"/>
</dbReference>
<dbReference type="InterPro" id="IPR050570">
    <property type="entry name" value="Cell_wall_metabolism_enzyme"/>
</dbReference>
<evidence type="ECO:0000313" key="4">
    <source>
        <dbReference type="EMBL" id="GGJ11068.1"/>
    </source>
</evidence>
<dbReference type="InterPro" id="IPR016047">
    <property type="entry name" value="M23ase_b-sheet_dom"/>
</dbReference>
<dbReference type="SUPFAM" id="SSF51261">
    <property type="entry name" value="Duplicated hybrid motif"/>
    <property type="match status" value="1"/>
</dbReference>
<gene>
    <name evidence="4" type="ORF">GCM10010885_20420</name>
</gene>
<dbReference type="PANTHER" id="PTHR21666">
    <property type="entry name" value="PEPTIDASE-RELATED"/>
    <property type="match status" value="1"/>
</dbReference>
<dbReference type="CDD" id="cd12797">
    <property type="entry name" value="M23_peptidase"/>
    <property type="match status" value="1"/>
</dbReference>
<feature type="domain" description="M23ase beta-sheet core" evidence="3">
    <location>
        <begin position="127"/>
        <end position="225"/>
    </location>
</feature>
<evidence type="ECO:0000259" key="3">
    <source>
        <dbReference type="Pfam" id="PF01551"/>
    </source>
</evidence>
<evidence type="ECO:0000313" key="5">
    <source>
        <dbReference type="Proteomes" id="UP000637695"/>
    </source>
</evidence>
<dbReference type="GO" id="GO:0004222">
    <property type="term" value="F:metalloendopeptidase activity"/>
    <property type="evidence" value="ECO:0007669"/>
    <property type="project" value="TreeGrafter"/>
</dbReference>
<dbReference type="Pfam" id="PF01551">
    <property type="entry name" value="Peptidase_M23"/>
    <property type="match status" value="1"/>
</dbReference>
<reference evidence="4" key="1">
    <citation type="journal article" date="2014" name="Int. J. Syst. Evol. Microbiol.">
        <title>Complete genome sequence of Corynebacterium casei LMG S-19264T (=DSM 44701T), isolated from a smear-ripened cheese.</title>
        <authorList>
            <consortium name="US DOE Joint Genome Institute (JGI-PGF)"/>
            <person name="Walter F."/>
            <person name="Albersmeier A."/>
            <person name="Kalinowski J."/>
            <person name="Ruckert C."/>
        </authorList>
    </citation>
    <scope>NUCLEOTIDE SEQUENCE</scope>
    <source>
        <strain evidence="4">JCM 18487</strain>
    </source>
</reference>
<keyword evidence="2" id="KW-0472">Membrane</keyword>
<dbReference type="RefSeq" id="WP_188882872.1">
    <property type="nucleotide sequence ID" value="NZ_BMOY01000035.1"/>
</dbReference>
<dbReference type="PANTHER" id="PTHR21666:SF270">
    <property type="entry name" value="MUREIN HYDROLASE ACTIVATOR ENVC"/>
    <property type="match status" value="1"/>
</dbReference>
<organism evidence="4 5">
    <name type="scientific">Alicyclobacillus cellulosilyticus</name>
    <dbReference type="NCBI Taxonomy" id="1003997"/>
    <lineage>
        <taxon>Bacteria</taxon>
        <taxon>Bacillati</taxon>
        <taxon>Bacillota</taxon>
        <taxon>Bacilli</taxon>
        <taxon>Bacillales</taxon>
        <taxon>Alicyclobacillaceae</taxon>
        <taxon>Alicyclobacillus</taxon>
    </lineage>
</organism>
<dbReference type="AlphaFoldDB" id="A0A917KEC0"/>
<dbReference type="EMBL" id="BMOY01000035">
    <property type="protein sequence ID" value="GGJ11068.1"/>
    <property type="molecule type" value="Genomic_DNA"/>
</dbReference>
<proteinExistence type="predicted"/>
<reference evidence="4" key="2">
    <citation type="submission" date="2020-09" db="EMBL/GenBank/DDBJ databases">
        <authorList>
            <person name="Sun Q."/>
            <person name="Ohkuma M."/>
        </authorList>
    </citation>
    <scope>NUCLEOTIDE SEQUENCE</scope>
    <source>
        <strain evidence="4">JCM 18487</strain>
    </source>
</reference>
<sequence>MDETKHPKQPETENPHEALQEPAPDAAGARKWLNRRLFSKRWVYPAVYLGAAAVIIGLMYIKTQMGTPPSTEQAPGPAQPTVTTAEEFIWPVAPGVTPVVSMGFFPVNGNAQQQAHALVLYDHGWYPHEGLDIKSQDGAAFTVVAAADGKVTRVEGDKLYGQTVEVTSADGYVERYQSLGKVNVKAGDTVAQGQPIGTSGSNRFEAAQGNHLYFAVLKDGEPVDPSTLLPKP</sequence>
<keyword evidence="2" id="KW-0812">Transmembrane</keyword>
<dbReference type="InterPro" id="IPR011055">
    <property type="entry name" value="Dup_hybrid_motif"/>
</dbReference>
<evidence type="ECO:0000256" key="1">
    <source>
        <dbReference type="SAM" id="MobiDB-lite"/>
    </source>
</evidence>
<feature type="region of interest" description="Disordered" evidence="1">
    <location>
        <begin position="1"/>
        <end position="25"/>
    </location>
</feature>
<dbReference type="Gene3D" id="2.70.70.10">
    <property type="entry name" value="Glucose Permease (Domain IIA)"/>
    <property type="match status" value="1"/>
</dbReference>
<comment type="caution">
    <text evidence="4">The sequence shown here is derived from an EMBL/GenBank/DDBJ whole genome shotgun (WGS) entry which is preliminary data.</text>
</comment>
<keyword evidence="2" id="KW-1133">Transmembrane helix</keyword>
<keyword evidence="5" id="KW-1185">Reference proteome</keyword>
<accession>A0A917KEC0</accession>
<name>A0A917KEC0_9BACL</name>
<feature type="compositionally biased region" description="Basic and acidic residues" evidence="1">
    <location>
        <begin position="1"/>
        <end position="19"/>
    </location>
</feature>
<protein>
    <recommendedName>
        <fullName evidence="3">M23ase beta-sheet core domain-containing protein</fullName>
    </recommendedName>
</protein>
<evidence type="ECO:0000256" key="2">
    <source>
        <dbReference type="SAM" id="Phobius"/>
    </source>
</evidence>
<feature type="transmembrane region" description="Helical" evidence="2">
    <location>
        <begin position="42"/>
        <end position="61"/>
    </location>
</feature>